<dbReference type="PANTHER" id="PTHR43537:SF50">
    <property type="entry name" value="TRANSCRIPTIONAL REGULATORY PROTEIN"/>
    <property type="match status" value="1"/>
</dbReference>
<evidence type="ECO:0000313" key="7">
    <source>
        <dbReference type="Proteomes" id="UP000619295"/>
    </source>
</evidence>
<evidence type="ECO:0000259" key="5">
    <source>
        <dbReference type="PROSITE" id="PS50949"/>
    </source>
</evidence>
<dbReference type="EMBL" id="JACXWY010000017">
    <property type="protein sequence ID" value="MBD3848312.1"/>
    <property type="molecule type" value="Genomic_DNA"/>
</dbReference>
<name>A0A927ECB7_9HYPH</name>
<dbReference type="SUPFAM" id="SSF46785">
    <property type="entry name" value="Winged helix' DNA-binding domain"/>
    <property type="match status" value="1"/>
</dbReference>
<feature type="compositionally biased region" description="Polar residues" evidence="4">
    <location>
        <begin position="207"/>
        <end position="217"/>
    </location>
</feature>
<dbReference type="Gene3D" id="1.10.10.10">
    <property type="entry name" value="Winged helix-like DNA-binding domain superfamily/Winged helix DNA-binding domain"/>
    <property type="match status" value="1"/>
</dbReference>
<protein>
    <submittedName>
        <fullName evidence="6">GntR family transcriptional regulator</fullName>
    </submittedName>
</protein>
<dbReference type="AlphaFoldDB" id="A0A927ECB7"/>
<comment type="caution">
    <text evidence="6">The sequence shown here is derived from an EMBL/GenBank/DDBJ whole genome shotgun (WGS) entry which is preliminary data.</text>
</comment>
<dbReference type="InterPro" id="IPR000524">
    <property type="entry name" value="Tscrpt_reg_HTH_GntR"/>
</dbReference>
<dbReference type="CDD" id="cd07377">
    <property type="entry name" value="WHTH_GntR"/>
    <property type="match status" value="1"/>
</dbReference>
<evidence type="ECO:0000256" key="2">
    <source>
        <dbReference type="ARBA" id="ARBA00023125"/>
    </source>
</evidence>
<dbReference type="Gene3D" id="1.20.120.530">
    <property type="entry name" value="GntR ligand-binding domain-like"/>
    <property type="match status" value="1"/>
</dbReference>
<feature type="region of interest" description="Disordered" evidence="4">
    <location>
        <begin position="204"/>
        <end position="227"/>
    </location>
</feature>
<dbReference type="Pfam" id="PF07729">
    <property type="entry name" value="FCD"/>
    <property type="match status" value="1"/>
</dbReference>
<dbReference type="SMART" id="SM00895">
    <property type="entry name" value="FCD"/>
    <property type="match status" value="1"/>
</dbReference>
<accession>A0A927ECB7</accession>
<dbReference type="InterPro" id="IPR008920">
    <property type="entry name" value="TF_FadR/GntR_C"/>
</dbReference>
<dbReference type="Pfam" id="PF00392">
    <property type="entry name" value="GntR"/>
    <property type="match status" value="1"/>
</dbReference>
<keyword evidence="7" id="KW-1185">Reference proteome</keyword>
<dbReference type="GO" id="GO:0003700">
    <property type="term" value="F:DNA-binding transcription factor activity"/>
    <property type="evidence" value="ECO:0007669"/>
    <property type="project" value="InterPro"/>
</dbReference>
<dbReference type="PANTHER" id="PTHR43537">
    <property type="entry name" value="TRANSCRIPTIONAL REGULATOR, GNTR FAMILY"/>
    <property type="match status" value="1"/>
</dbReference>
<reference evidence="6" key="1">
    <citation type="submission" date="2020-09" db="EMBL/GenBank/DDBJ databases">
        <title>Bosea spartocytisi sp. nov. a root nodule endophyte of Spartocytisus supranubius in the high mountain ecosystem fo the Teide National Park (Canary Islands, Spain).</title>
        <authorList>
            <person name="Pulido-Suarez L."/>
            <person name="Peix A."/>
            <person name="Igual J.M."/>
            <person name="Socas-Perez N."/>
            <person name="Velazquez E."/>
            <person name="Flores-Felix J.D."/>
            <person name="Leon-Barrios M."/>
        </authorList>
    </citation>
    <scope>NUCLEOTIDE SEQUENCE</scope>
    <source>
        <strain evidence="6">SSUT16</strain>
    </source>
</reference>
<proteinExistence type="predicted"/>
<dbReference type="InterPro" id="IPR036388">
    <property type="entry name" value="WH-like_DNA-bd_sf"/>
</dbReference>
<dbReference type="SUPFAM" id="SSF48008">
    <property type="entry name" value="GntR ligand-binding domain-like"/>
    <property type="match status" value="1"/>
</dbReference>
<evidence type="ECO:0000313" key="6">
    <source>
        <dbReference type="EMBL" id="MBD3848312.1"/>
    </source>
</evidence>
<sequence length="227" mass="25048">MRVTERLRQAIVDGEVELGDALSEDKLATRLGVSRSPVHEALTALEQQGLIDIKPQRGSFVFLPTKEDIENLCEFRLMIEAEALRLAMRRRRDETLAALKAAAQGMQEAVLAGDHLRSSHGDTAFHGVSIENSGNSYLINAYRLVSGKVAALRSHRSTDAIRGEASAEHFEIIARLEEDDLPAALEALSNHILKMAKRYSVEPSQERVATSRASRSPSLEHFAPLLD</sequence>
<dbReference type="InterPro" id="IPR036390">
    <property type="entry name" value="WH_DNA-bd_sf"/>
</dbReference>
<keyword evidence="3" id="KW-0804">Transcription</keyword>
<dbReference type="PRINTS" id="PR00035">
    <property type="entry name" value="HTHGNTR"/>
</dbReference>
<dbReference type="SMART" id="SM00345">
    <property type="entry name" value="HTH_GNTR"/>
    <property type="match status" value="1"/>
</dbReference>
<evidence type="ECO:0000256" key="4">
    <source>
        <dbReference type="SAM" id="MobiDB-lite"/>
    </source>
</evidence>
<gene>
    <name evidence="6" type="ORF">IED13_21655</name>
</gene>
<dbReference type="Proteomes" id="UP000619295">
    <property type="component" value="Unassembled WGS sequence"/>
</dbReference>
<evidence type="ECO:0000256" key="3">
    <source>
        <dbReference type="ARBA" id="ARBA00023163"/>
    </source>
</evidence>
<organism evidence="6 7">
    <name type="scientific">Bosea spartocytisi</name>
    <dbReference type="NCBI Taxonomy" id="2773451"/>
    <lineage>
        <taxon>Bacteria</taxon>
        <taxon>Pseudomonadati</taxon>
        <taxon>Pseudomonadota</taxon>
        <taxon>Alphaproteobacteria</taxon>
        <taxon>Hyphomicrobiales</taxon>
        <taxon>Boseaceae</taxon>
        <taxon>Bosea</taxon>
    </lineage>
</organism>
<dbReference type="GO" id="GO:0003677">
    <property type="term" value="F:DNA binding"/>
    <property type="evidence" value="ECO:0007669"/>
    <property type="project" value="UniProtKB-KW"/>
</dbReference>
<keyword evidence="2" id="KW-0238">DNA-binding</keyword>
<dbReference type="InterPro" id="IPR011711">
    <property type="entry name" value="GntR_C"/>
</dbReference>
<evidence type="ECO:0000256" key="1">
    <source>
        <dbReference type="ARBA" id="ARBA00023015"/>
    </source>
</evidence>
<dbReference type="PROSITE" id="PS50949">
    <property type="entry name" value="HTH_GNTR"/>
    <property type="match status" value="1"/>
</dbReference>
<feature type="domain" description="HTH gntR-type" evidence="5">
    <location>
        <begin position="1"/>
        <end position="64"/>
    </location>
</feature>
<keyword evidence="1" id="KW-0805">Transcription regulation</keyword>